<comment type="function">
    <text evidence="10">Necessary for normal cell division and for the maintenance of normal septation.</text>
</comment>
<comment type="caution">
    <text evidence="12">The sequence shown here is derived from an EMBL/GenBank/DDBJ whole genome shotgun (WGS) entry which is preliminary data.</text>
</comment>
<evidence type="ECO:0000256" key="1">
    <source>
        <dbReference type="ARBA" id="ARBA00001946"/>
    </source>
</evidence>
<sequence>MQGPENAAGDGRTTDDKATIAGLEGLDLEAGRLLFAQGCEFVRGIAKADQLPAPATPEIAFAGRSNVGKSSLINALTGRNGLARTSNTPGRTQEINLFDLAVGRLCLVDLPGYGYAKAPKAKVDSWTDLVFDYLRGRPSLQLVCVLIDSRHGFKKNDREALEILGDAAVPFLVVLTKGDLVGPQRLAELTEEITTELRRQRGALPEPLVTSSRKQGGIAELRAVLAFYALPKATGSDR</sequence>
<dbReference type="SUPFAM" id="SSF52540">
    <property type="entry name" value="P-loop containing nucleoside triphosphate hydrolases"/>
    <property type="match status" value="1"/>
</dbReference>
<dbReference type="NCBIfam" id="TIGR03598">
    <property type="entry name" value="GTPase_YsxC"/>
    <property type="match status" value="1"/>
</dbReference>
<evidence type="ECO:0000313" key="13">
    <source>
        <dbReference type="Proteomes" id="UP001301140"/>
    </source>
</evidence>
<keyword evidence="9 10" id="KW-0131">Cell cycle</keyword>
<reference evidence="12 13" key="1">
    <citation type="submission" date="2023-03" db="EMBL/GenBank/DDBJ databases">
        <title>YIM 152171 draft genome.</title>
        <authorList>
            <person name="Yang Z."/>
        </authorList>
    </citation>
    <scope>NUCLEOTIDE SEQUENCE [LARGE SCALE GENOMIC DNA]</scope>
    <source>
        <strain evidence="12 13">YIM 152171</strain>
    </source>
</reference>
<dbReference type="AlphaFoldDB" id="A0AAP3XS78"/>
<dbReference type="InterPro" id="IPR030393">
    <property type="entry name" value="G_ENGB_dom"/>
</dbReference>
<dbReference type="Gene3D" id="3.40.50.300">
    <property type="entry name" value="P-loop containing nucleotide triphosphate hydrolases"/>
    <property type="match status" value="1"/>
</dbReference>
<dbReference type="PANTHER" id="PTHR11649">
    <property type="entry name" value="MSS1/TRME-RELATED GTP-BINDING PROTEIN"/>
    <property type="match status" value="1"/>
</dbReference>
<dbReference type="HAMAP" id="MF_00321">
    <property type="entry name" value="GTPase_EngB"/>
    <property type="match status" value="1"/>
</dbReference>
<dbReference type="CDD" id="cd01876">
    <property type="entry name" value="YihA_EngB"/>
    <property type="match status" value="1"/>
</dbReference>
<evidence type="ECO:0000256" key="9">
    <source>
        <dbReference type="ARBA" id="ARBA00023306"/>
    </source>
</evidence>
<evidence type="ECO:0000256" key="3">
    <source>
        <dbReference type="ARBA" id="ARBA00022618"/>
    </source>
</evidence>
<dbReference type="InterPro" id="IPR006073">
    <property type="entry name" value="GTP-bd"/>
</dbReference>
<dbReference type="RefSeq" id="WP_327789147.1">
    <property type="nucleotide sequence ID" value="NZ_JARGEQ010000092.1"/>
</dbReference>
<keyword evidence="6" id="KW-0460">Magnesium</keyword>
<dbReference type="EMBL" id="JARGEQ010000092">
    <property type="protein sequence ID" value="MDF1586730.1"/>
    <property type="molecule type" value="Genomic_DNA"/>
</dbReference>
<dbReference type="PROSITE" id="PS51706">
    <property type="entry name" value="G_ENGB"/>
    <property type="match status" value="1"/>
</dbReference>
<proteinExistence type="inferred from homology"/>
<evidence type="ECO:0000256" key="6">
    <source>
        <dbReference type="ARBA" id="ARBA00022842"/>
    </source>
</evidence>
<dbReference type="GO" id="GO:0005829">
    <property type="term" value="C:cytosol"/>
    <property type="evidence" value="ECO:0007669"/>
    <property type="project" value="TreeGrafter"/>
</dbReference>
<keyword evidence="5 10" id="KW-0547">Nucleotide-binding</keyword>
<evidence type="ECO:0000256" key="4">
    <source>
        <dbReference type="ARBA" id="ARBA00022723"/>
    </source>
</evidence>
<evidence type="ECO:0000256" key="10">
    <source>
        <dbReference type="HAMAP-Rule" id="MF_00321"/>
    </source>
</evidence>
<comment type="similarity">
    <text evidence="2 10">Belongs to the TRAFAC class TrmE-Era-EngA-EngB-Septin-like GTPase superfamily. EngB GTPase family.</text>
</comment>
<evidence type="ECO:0000256" key="7">
    <source>
        <dbReference type="ARBA" id="ARBA00023134"/>
    </source>
</evidence>
<dbReference type="GO" id="GO:0046872">
    <property type="term" value="F:metal ion binding"/>
    <property type="evidence" value="ECO:0007669"/>
    <property type="project" value="UniProtKB-KW"/>
</dbReference>
<gene>
    <name evidence="12" type="primary">yihA</name>
    <name evidence="10" type="synonym">engB</name>
    <name evidence="12" type="ORF">PZ740_10090</name>
</gene>
<keyword evidence="7 10" id="KW-0342">GTP-binding</keyword>
<dbReference type="Proteomes" id="UP001301140">
    <property type="component" value="Unassembled WGS sequence"/>
</dbReference>
<evidence type="ECO:0000313" key="12">
    <source>
        <dbReference type="EMBL" id="MDF1586730.1"/>
    </source>
</evidence>
<organism evidence="12 13">
    <name type="scientific">Marinimicrococcus flavescens</name>
    <dbReference type="NCBI Taxonomy" id="3031815"/>
    <lineage>
        <taxon>Bacteria</taxon>
        <taxon>Pseudomonadati</taxon>
        <taxon>Pseudomonadota</taxon>
        <taxon>Alphaproteobacteria</taxon>
        <taxon>Geminicoccales</taxon>
        <taxon>Geminicoccaceae</taxon>
        <taxon>Marinimicrococcus</taxon>
    </lineage>
</organism>
<evidence type="ECO:0000259" key="11">
    <source>
        <dbReference type="PROSITE" id="PS51706"/>
    </source>
</evidence>
<keyword evidence="8 10" id="KW-0717">Septation</keyword>
<evidence type="ECO:0000256" key="2">
    <source>
        <dbReference type="ARBA" id="ARBA00009638"/>
    </source>
</evidence>
<dbReference type="GO" id="GO:0005525">
    <property type="term" value="F:GTP binding"/>
    <property type="evidence" value="ECO:0007669"/>
    <property type="project" value="UniProtKB-UniRule"/>
</dbReference>
<dbReference type="PANTHER" id="PTHR11649:SF13">
    <property type="entry name" value="ENGB-TYPE G DOMAIN-CONTAINING PROTEIN"/>
    <property type="match status" value="1"/>
</dbReference>
<dbReference type="InterPro" id="IPR027417">
    <property type="entry name" value="P-loop_NTPase"/>
</dbReference>
<keyword evidence="3 10" id="KW-0132">Cell division</keyword>
<evidence type="ECO:0000256" key="5">
    <source>
        <dbReference type="ARBA" id="ARBA00022741"/>
    </source>
</evidence>
<name>A0AAP3XS78_9PROT</name>
<protein>
    <recommendedName>
        <fullName evidence="10">Probable GTP-binding protein EngB</fullName>
    </recommendedName>
</protein>
<evidence type="ECO:0000256" key="8">
    <source>
        <dbReference type="ARBA" id="ARBA00023210"/>
    </source>
</evidence>
<dbReference type="Pfam" id="PF01926">
    <property type="entry name" value="MMR_HSR1"/>
    <property type="match status" value="1"/>
</dbReference>
<keyword evidence="4" id="KW-0479">Metal-binding</keyword>
<comment type="cofactor">
    <cofactor evidence="1">
        <name>Mg(2+)</name>
        <dbReference type="ChEBI" id="CHEBI:18420"/>
    </cofactor>
</comment>
<dbReference type="GO" id="GO:0000917">
    <property type="term" value="P:division septum assembly"/>
    <property type="evidence" value="ECO:0007669"/>
    <property type="project" value="UniProtKB-KW"/>
</dbReference>
<keyword evidence="13" id="KW-1185">Reference proteome</keyword>
<feature type="domain" description="EngB-type G" evidence="11">
    <location>
        <begin position="55"/>
        <end position="231"/>
    </location>
</feature>
<dbReference type="InterPro" id="IPR019987">
    <property type="entry name" value="GTP-bd_ribosome_bio_YsxC"/>
</dbReference>
<accession>A0AAP3XS78</accession>